<reference evidence="4 5" key="1">
    <citation type="submission" date="2015-12" db="EMBL/GenBank/DDBJ databases">
        <title>Genome sequence of Streptomyces sp. G25.</title>
        <authorList>
            <person name="Poehlein A."/>
            <person name="Roettig A."/>
            <person name="Hiessl S."/>
            <person name="Hauschild P."/>
            <person name="Schauer J."/>
            <person name="Madkour M.H."/>
            <person name="Al-Ansari A.M."/>
            <person name="Almakishah N.H."/>
            <person name="Steinbuechel A."/>
            <person name="Daniel R."/>
        </authorList>
    </citation>
    <scope>NUCLEOTIDE SEQUENCE [LARGE SCALE GENOMIC DNA]</scope>
    <source>
        <strain evidence="5">G25(2015)</strain>
    </source>
</reference>
<dbReference type="Pfam" id="PF04886">
    <property type="entry name" value="PT"/>
    <property type="match status" value="1"/>
</dbReference>
<gene>
    <name evidence="4" type="ORF">STSP_34490</name>
</gene>
<accession>A0A177HSH2</accession>
<protein>
    <submittedName>
        <fullName evidence="4">Uncharacterized protein</fullName>
    </submittedName>
</protein>
<organism evidence="4 5">
    <name type="scientific">Streptomyces jeddahensis</name>
    <dbReference type="NCBI Taxonomy" id="1716141"/>
    <lineage>
        <taxon>Bacteria</taxon>
        <taxon>Bacillati</taxon>
        <taxon>Actinomycetota</taxon>
        <taxon>Actinomycetes</taxon>
        <taxon>Kitasatosporales</taxon>
        <taxon>Streptomycetaceae</taxon>
        <taxon>Streptomyces</taxon>
    </lineage>
</organism>
<proteinExistence type="predicted"/>
<keyword evidence="2" id="KW-0677">Repeat</keyword>
<sequence>MLQVALLLGGLFVLGMFCGERAHAAESAGALGDAAATREVQSPVTGLGTSEQTPGPVHRVVRPAVEPAAEPAVTATAKPTEQPTAQPSVKPTANPAVRPTAQPTAKPVDEVVGRAAEEQAGERVDESAVRPVRQLVDRAVGALSDVAPSADPDWQDLSELPGLPGFPGAPSLPGGILPGGDGVQPPQGTTGDQPGGEAMVEDGARTSPDAEYGSAYGPCTQIALADRDLMDRHHGGAVRPVHVPARTPGGVPTGAIVNQSLVDTTSLRHGDLHAASFAEGAPFRLMLCGTAATDDAGVRDRHRDINEFPG</sequence>
<dbReference type="STRING" id="1716141.STSP_34490"/>
<dbReference type="AlphaFoldDB" id="A0A177HSH2"/>
<name>A0A177HSH2_9ACTN</name>
<feature type="compositionally biased region" description="Low complexity" evidence="3">
    <location>
        <begin position="70"/>
        <end position="81"/>
    </location>
</feature>
<keyword evidence="1" id="KW-0732">Signal</keyword>
<comment type="caution">
    <text evidence="4">The sequence shown here is derived from an EMBL/GenBank/DDBJ whole genome shotgun (WGS) entry which is preliminary data.</text>
</comment>
<dbReference type="Proteomes" id="UP000077381">
    <property type="component" value="Unassembled WGS sequence"/>
</dbReference>
<feature type="compositionally biased region" description="Polar residues" evidence="3">
    <location>
        <begin position="82"/>
        <end position="91"/>
    </location>
</feature>
<dbReference type="EMBL" id="LOHS01000081">
    <property type="protein sequence ID" value="OAH13124.1"/>
    <property type="molecule type" value="Genomic_DNA"/>
</dbReference>
<dbReference type="PATRIC" id="fig|1716141.3.peg.3622"/>
<feature type="region of interest" description="Disordered" evidence="3">
    <location>
        <begin position="70"/>
        <end position="126"/>
    </location>
</feature>
<dbReference type="InterPro" id="IPR006970">
    <property type="entry name" value="PT"/>
</dbReference>
<feature type="region of interest" description="Disordered" evidence="3">
    <location>
        <begin position="150"/>
        <end position="216"/>
    </location>
</feature>
<evidence type="ECO:0000256" key="3">
    <source>
        <dbReference type="SAM" id="MobiDB-lite"/>
    </source>
</evidence>
<evidence type="ECO:0000313" key="4">
    <source>
        <dbReference type="EMBL" id="OAH13124.1"/>
    </source>
</evidence>
<evidence type="ECO:0000256" key="1">
    <source>
        <dbReference type="ARBA" id="ARBA00022729"/>
    </source>
</evidence>
<evidence type="ECO:0000313" key="5">
    <source>
        <dbReference type="Proteomes" id="UP000077381"/>
    </source>
</evidence>
<feature type="compositionally biased region" description="Low complexity" evidence="3">
    <location>
        <begin position="183"/>
        <end position="196"/>
    </location>
</feature>
<feature type="compositionally biased region" description="Basic and acidic residues" evidence="3">
    <location>
        <begin position="107"/>
        <end position="126"/>
    </location>
</feature>
<evidence type="ECO:0000256" key="2">
    <source>
        <dbReference type="ARBA" id="ARBA00022737"/>
    </source>
</evidence>
<keyword evidence="5" id="KW-1185">Reference proteome</keyword>